<keyword evidence="10" id="KW-1185">Reference proteome</keyword>
<feature type="transmembrane region" description="Helical" evidence="7">
    <location>
        <begin position="69"/>
        <end position="88"/>
    </location>
</feature>
<feature type="transmembrane region" description="Helical" evidence="7">
    <location>
        <begin position="42"/>
        <end position="62"/>
    </location>
</feature>
<dbReference type="InterPro" id="IPR020846">
    <property type="entry name" value="MFS_dom"/>
</dbReference>
<organism evidence="9 10">
    <name type="scientific">Paenibacillus dokdonensis</name>
    <dbReference type="NCBI Taxonomy" id="2567944"/>
    <lineage>
        <taxon>Bacteria</taxon>
        <taxon>Bacillati</taxon>
        <taxon>Bacillota</taxon>
        <taxon>Bacilli</taxon>
        <taxon>Bacillales</taxon>
        <taxon>Paenibacillaceae</taxon>
        <taxon>Paenibacillus</taxon>
    </lineage>
</organism>
<evidence type="ECO:0000256" key="7">
    <source>
        <dbReference type="SAM" id="Phobius"/>
    </source>
</evidence>
<feature type="transmembrane region" description="Helical" evidence="7">
    <location>
        <begin position="217"/>
        <end position="242"/>
    </location>
</feature>
<feature type="transmembrane region" description="Helical" evidence="7">
    <location>
        <begin position="285"/>
        <end position="304"/>
    </location>
</feature>
<feature type="transmembrane region" description="Helical" evidence="7">
    <location>
        <begin position="94"/>
        <end position="119"/>
    </location>
</feature>
<comment type="similarity">
    <text evidence="2">Belongs to the major facilitator superfamily.</text>
</comment>
<evidence type="ECO:0000313" key="9">
    <source>
        <dbReference type="EMBL" id="MEC0241015.1"/>
    </source>
</evidence>
<dbReference type="PANTHER" id="PTHR23514">
    <property type="entry name" value="BYPASS OF STOP CODON PROTEIN 6"/>
    <property type="match status" value="1"/>
</dbReference>
<feature type="transmembrane region" description="Helical" evidence="7">
    <location>
        <begin position="254"/>
        <end position="273"/>
    </location>
</feature>
<feature type="domain" description="Major facilitator superfamily (MFS) profile" evidence="8">
    <location>
        <begin position="4"/>
        <end position="399"/>
    </location>
</feature>
<evidence type="ECO:0000256" key="6">
    <source>
        <dbReference type="ARBA" id="ARBA00023136"/>
    </source>
</evidence>
<proteinExistence type="inferred from homology"/>
<comment type="caution">
    <text evidence="9">The sequence shown here is derived from an EMBL/GenBank/DDBJ whole genome shotgun (WGS) entry which is preliminary data.</text>
</comment>
<evidence type="ECO:0000313" key="10">
    <source>
        <dbReference type="Proteomes" id="UP001344632"/>
    </source>
</evidence>
<evidence type="ECO:0000256" key="2">
    <source>
        <dbReference type="ARBA" id="ARBA00008335"/>
    </source>
</evidence>
<dbReference type="EMBL" id="JARLKZ010000008">
    <property type="protein sequence ID" value="MEC0241015.1"/>
    <property type="molecule type" value="Genomic_DNA"/>
</dbReference>
<comment type="subcellular location">
    <subcellularLocation>
        <location evidence="1">Cell membrane</location>
        <topology evidence="1">Multi-pass membrane protein</topology>
    </subcellularLocation>
</comment>
<keyword evidence="4 7" id="KW-0812">Transmembrane</keyword>
<protein>
    <submittedName>
        <fullName evidence="9">MFS transporter</fullName>
    </submittedName>
</protein>
<dbReference type="InterPro" id="IPR036259">
    <property type="entry name" value="MFS_trans_sf"/>
</dbReference>
<gene>
    <name evidence="9" type="ORF">P4H66_14270</name>
</gene>
<feature type="transmembrane region" description="Helical" evidence="7">
    <location>
        <begin position="310"/>
        <end position="332"/>
    </location>
</feature>
<dbReference type="RefSeq" id="WP_326088745.1">
    <property type="nucleotide sequence ID" value="NZ_JARLKZ010000008.1"/>
</dbReference>
<evidence type="ECO:0000256" key="5">
    <source>
        <dbReference type="ARBA" id="ARBA00022989"/>
    </source>
</evidence>
<evidence type="ECO:0000256" key="1">
    <source>
        <dbReference type="ARBA" id="ARBA00004651"/>
    </source>
</evidence>
<dbReference type="PROSITE" id="PS50850">
    <property type="entry name" value="MFS"/>
    <property type="match status" value="1"/>
</dbReference>
<dbReference type="SUPFAM" id="SSF103473">
    <property type="entry name" value="MFS general substrate transporter"/>
    <property type="match status" value="1"/>
</dbReference>
<feature type="transmembrane region" description="Helical" evidence="7">
    <location>
        <begin position="344"/>
        <end position="362"/>
    </location>
</feature>
<accession>A0ABU6GQL9</accession>
<name>A0ABU6GQL9_9BACL</name>
<dbReference type="InterPro" id="IPR051788">
    <property type="entry name" value="MFS_Transporter"/>
</dbReference>
<feature type="transmembrane region" description="Helical" evidence="7">
    <location>
        <begin position="374"/>
        <end position="393"/>
    </location>
</feature>
<evidence type="ECO:0000259" key="8">
    <source>
        <dbReference type="PROSITE" id="PS50850"/>
    </source>
</evidence>
<feature type="transmembrane region" description="Helical" evidence="7">
    <location>
        <begin position="131"/>
        <end position="150"/>
    </location>
</feature>
<keyword evidence="6 7" id="KW-0472">Membrane</keyword>
<dbReference type="Proteomes" id="UP001344632">
    <property type="component" value="Unassembled WGS sequence"/>
</dbReference>
<sequence length="412" mass="45110">MKRLLWIGCLSYFLIGLAHVVLGSVLPVLLEHYGREYSEGGTLIFTQFAGFLAGVLVSPLLNKRFGKRGGLLIAVSLLCAAELAYMLLPPWGWLYPIAACAGFGFGMIEAVIGTIIIAAIKEKTAVAMSRLEVFFGVGAMLMPLIASGLITQGWWRFSFLVISLFALVTFFFWTKSSFGETIDAELGMKKLTASISGSNTEVNSEPKKPFPYQGKSLWILLMFMLFFFIYVGTEMSLANFMPAILIEKLGMKEAGAALSVTCFWIAMSVGRIFAGTVAERIHYRVYVFFSCAVTLVLLAIFPLTSSVWSAFTVILLLGLFMSGIFSIALVFASKMLTGSEESTPSILIASGGVGGALLPLVIGWCMDHLKVNQTAWLLAFFTLFMVALSFATFQIQRKQRAYKEQQVIQAGS</sequence>
<keyword evidence="3" id="KW-0813">Transport</keyword>
<feature type="transmembrane region" description="Helical" evidence="7">
    <location>
        <begin position="156"/>
        <end position="173"/>
    </location>
</feature>
<evidence type="ECO:0000256" key="3">
    <source>
        <dbReference type="ARBA" id="ARBA00022448"/>
    </source>
</evidence>
<dbReference type="Pfam" id="PF07690">
    <property type="entry name" value="MFS_1"/>
    <property type="match status" value="1"/>
</dbReference>
<dbReference type="InterPro" id="IPR011701">
    <property type="entry name" value="MFS"/>
</dbReference>
<reference evidence="9 10" key="1">
    <citation type="submission" date="2023-03" db="EMBL/GenBank/DDBJ databases">
        <title>Bacillus Genome Sequencing.</title>
        <authorList>
            <person name="Dunlap C."/>
        </authorList>
    </citation>
    <scope>NUCLEOTIDE SEQUENCE [LARGE SCALE GENOMIC DNA]</scope>
    <source>
        <strain evidence="9 10">BD-525</strain>
    </source>
</reference>
<evidence type="ECO:0000256" key="4">
    <source>
        <dbReference type="ARBA" id="ARBA00022692"/>
    </source>
</evidence>
<keyword evidence="5 7" id="KW-1133">Transmembrane helix</keyword>
<dbReference type="PANTHER" id="PTHR23514:SF3">
    <property type="entry name" value="BYPASS OF STOP CODON PROTEIN 6"/>
    <property type="match status" value="1"/>
</dbReference>
<dbReference type="Gene3D" id="1.20.1250.20">
    <property type="entry name" value="MFS general substrate transporter like domains"/>
    <property type="match status" value="2"/>
</dbReference>